<feature type="domain" description="Cytochrome c" evidence="4">
    <location>
        <begin position="73"/>
        <end position="159"/>
    </location>
</feature>
<gene>
    <name evidence="5" type="ORF">METZ01_LOCUS9066</name>
</gene>
<dbReference type="InterPro" id="IPR036909">
    <property type="entry name" value="Cyt_c-like_dom_sf"/>
</dbReference>
<organism evidence="5">
    <name type="scientific">marine metagenome</name>
    <dbReference type="NCBI Taxonomy" id="408172"/>
    <lineage>
        <taxon>unclassified sequences</taxon>
        <taxon>metagenomes</taxon>
        <taxon>ecological metagenomes</taxon>
    </lineage>
</organism>
<evidence type="ECO:0000313" key="5">
    <source>
        <dbReference type="EMBL" id="SUZ56212.1"/>
    </source>
</evidence>
<sequence length="196" mass="20801">MLSVLMVSVLFSGCGQADLPVTTSDVLPTEVADQLPPSSPQTFGFGGEATDERIAMWDIDVKPDGEGLPSGSGTVAQGKLVYETQCIACHGATGTEGPFDRLVGTGPWEEWPSARVVGAYWPYATTLFDYIVKAMPQLTPGTLTADQTYAVIAYVLNMNGLVADDAVMDAATLPAVEMPGRDRFVPDDRKGGPEVR</sequence>
<dbReference type="EMBL" id="UINC01000488">
    <property type="protein sequence ID" value="SUZ56212.1"/>
    <property type="molecule type" value="Genomic_DNA"/>
</dbReference>
<dbReference type="Pfam" id="PF13442">
    <property type="entry name" value="Cytochrome_CBB3"/>
    <property type="match status" value="1"/>
</dbReference>
<accession>A0A381NNL2</accession>
<dbReference type="GO" id="GO:0020037">
    <property type="term" value="F:heme binding"/>
    <property type="evidence" value="ECO:0007669"/>
    <property type="project" value="InterPro"/>
</dbReference>
<dbReference type="GO" id="GO:0046872">
    <property type="term" value="F:metal ion binding"/>
    <property type="evidence" value="ECO:0007669"/>
    <property type="project" value="UniProtKB-KW"/>
</dbReference>
<dbReference type="SUPFAM" id="SSF46626">
    <property type="entry name" value="Cytochrome c"/>
    <property type="match status" value="1"/>
</dbReference>
<evidence type="ECO:0000259" key="4">
    <source>
        <dbReference type="PROSITE" id="PS51007"/>
    </source>
</evidence>
<dbReference type="InterPro" id="IPR009056">
    <property type="entry name" value="Cyt_c-like_dom"/>
</dbReference>
<proteinExistence type="predicted"/>
<dbReference type="PANTHER" id="PTHR35008">
    <property type="entry name" value="BLL4482 PROTEIN-RELATED"/>
    <property type="match status" value="1"/>
</dbReference>
<protein>
    <recommendedName>
        <fullName evidence="4">Cytochrome c domain-containing protein</fullName>
    </recommendedName>
</protein>
<dbReference type="Gene3D" id="1.10.760.10">
    <property type="entry name" value="Cytochrome c-like domain"/>
    <property type="match status" value="1"/>
</dbReference>
<dbReference type="GO" id="GO:0009055">
    <property type="term" value="F:electron transfer activity"/>
    <property type="evidence" value="ECO:0007669"/>
    <property type="project" value="InterPro"/>
</dbReference>
<reference evidence="5" key="1">
    <citation type="submission" date="2018-05" db="EMBL/GenBank/DDBJ databases">
        <authorList>
            <person name="Lanie J.A."/>
            <person name="Ng W.-L."/>
            <person name="Kazmierczak K.M."/>
            <person name="Andrzejewski T.M."/>
            <person name="Davidsen T.M."/>
            <person name="Wayne K.J."/>
            <person name="Tettelin H."/>
            <person name="Glass J.I."/>
            <person name="Rusch D."/>
            <person name="Podicherti R."/>
            <person name="Tsui H.-C.T."/>
            <person name="Winkler M.E."/>
        </authorList>
    </citation>
    <scope>NUCLEOTIDE SEQUENCE</scope>
</reference>
<evidence type="ECO:0000256" key="1">
    <source>
        <dbReference type="ARBA" id="ARBA00022617"/>
    </source>
</evidence>
<evidence type="ECO:0000256" key="2">
    <source>
        <dbReference type="ARBA" id="ARBA00022723"/>
    </source>
</evidence>
<keyword evidence="2" id="KW-0479">Metal-binding</keyword>
<keyword evidence="3" id="KW-0408">Iron</keyword>
<dbReference type="AlphaFoldDB" id="A0A381NNL2"/>
<name>A0A381NNL2_9ZZZZ</name>
<keyword evidence="1" id="KW-0349">Heme</keyword>
<evidence type="ECO:0000256" key="3">
    <source>
        <dbReference type="ARBA" id="ARBA00023004"/>
    </source>
</evidence>
<dbReference type="InterPro" id="IPR051459">
    <property type="entry name" value="Cytochrome_c-type_DH"/>
</dbReference>
<dbReference type="PANTHER" id="PTHR35008:SF8">
    <property type="entry name" value="ALCOHOL DEHYDROGENASE CYTOCHROME C SUBUNIT"/>
    <property type="match status" value="1"/>
</dbReference>
<dbReference type="PROSITE" id="PS51007">
    <property type="entry name" value="CYTC"/>
    <property type="match status" value="1"/>
</dbReference>